<dbReference type="PANTHER" id="PTHR37422:SF13">
    <property type="entry name" value="LIPOPOLYSACCHARIDE BIOSYNTHESIS PROTEIN PA4999-RELATED"/>
    <property type="match status" value="1"/>
</dbReference>
<evidence type="ECO:0000256" key="2">
    <source>
        <dbReference type="ARBA" id="ARBA00022692"/>
    </source>
</evidence>
<feature type="transmembrane region" description="Helical" evidence="5">
    <location>
        <begin position="119"/>
        <end position="142"/>
    </location>
</feature>
<comment type="subcellular location">
    <subcellularLocation>
        <location evidence="1">Membrane</location>
        <topology evidence="1">Multi-pass membrane protein</topology>
    </subcellularLocation>
</comment>
<evidence type="ECO:0000313" key="8">
    <source>
        <dbReference type="EMBL" id="SFM79401.1"/>
    </source>
</evidence>
<feature type="transmembrane region" description="Helical" evidence="5">
    <location>
        <begin position="23"/>
        <end position="49"/>
    </location>
</feature>
<dbReference type="GO" id="GO:0016874">
    <property type="term" value="F:ligase activity"/>
    <property type="evidence" value="ECO:0007669"/>
    <property type="project" value="UniProtKB-KW"/>
</dbReference>
<evidence type="ECO:0000313" key="9">
    <source>
        <dbReference type="Proteomes" id="UP000199561"/>
    </source>
</evidence>
<reference evidence="7" key="2">
    <citation type="submission" date="2021-02" db="EMBL/GenBank/DDBJ databases">
        <authorList>
            <person name="Han P."/>
        </authorList>
    </citation>
    <scope>NUCLEOTIDE SEQUENCE</scope>
    <source>
        <strain evidence="7">Nitrosomonas nitrosa 18-3D</strain>
    </source>
</reference>
<dbReference type="Proteomes" id="UP000601736">
    <property type="component" value="Unassembled WGS sequence"/>
</dbReference>
<dbReference type="RefSeq" id="WP_090671785.1">
    <property type="nucleotide sequence ID" value="NZ_CAJNAP010000004.1"/>
</dbReference>
<reference evidence="8 9" key="1">
    <citation type="submission" date="2016-10" db="EMBL/GenBank/DDBJ databases">
        <authorList>
            <person name="de Groot N.N."/>
        </authorList>
    </citation>
    <scope>NUCLEOTIDE SEQUENCE [LARGE SCALE GENOMIC DNA]</scope>
    <source>
        <strain evidence="8 9">Nm146</strain>
    </source>
</reference>
<feature type="transmembrane region" description="Helical" evidence="5">
    <location>
        <begin position="204"/>
        <end position="221"/>
    </location>
</feature>
<feature type="transmembrane region" description="Helical" evidence="5">
    <location>
        <begin position="228"/>
        <end position="249"/>
    </location>
</feature>
<evidence type="ECO:0000259" key="6">
    <source>
        <dbReference type="Pfam" id="PF04932"/>
    </source>
</evidence>
<keyword evidence="9" id="KW-1185">Reference proteome</keyword>
<feature type="transmembrane region" description="Helical" evidence="5">
    <location>
        <begin position="98"/>
        <end position="114"/>
    </location>
</feature>
<feature type="transmembrane region" description="Helical" evidence="5">
    <location>
        <begin position="361"/>
        <end position="378"/>
    </location>
</feature>
<dbReference type="EMBL" id="FOUF01000034">
    <property type="protein sequence ID" value="SFM79401.1"/>
    <property type="molecule type" value="Genomic_DNA"/>
</dbReference>
<feature type="transmembrane region" description="Helical" evidence="5">
    <location>
        <begin position="70"/>
        <end position="86"/>
    </location>
</feature>
<dbReference type="AlphaFoldDB" id="A0A1I4TRX5"/>
<sequence>MAENRVGSLFPGENVLAYGWRDLFARCALIFFGIALWQKWSLFYAFFLLTLAWVIDGGLQKFGQLVKEPLVFGVLTFCGLLALGLLWGEYAEAGQNKWKKYFIFLTFIPFFALLNKPRLFWAIAAFLVGYVSVLTAGIYQWFVLGEQGVPFFEISYLAYSAMLGIGILLVFYIGSICQTRKMAMLCWFIAFLLLFLQFNQNARSLLLATVFALLLLIFLRYRTEVKLLFGVFASIMAAIFLFAMSSPIFQERLVLIGSDLKAMVEGNYSTSLGYRYAIWDIGMHGIAEKPLLGHGTGRPEVYFEETIQTYKNGLYKGLPEFHKTSHYHNDWIEIGMHLGGLGILTLALLMWSWYRTFKIHRLSVFGAALICYVFLAGLSDTFLLYNRIPILLLAVTAMAVCWQRSVSEMRPVNVIKV</sequence>
<dbReference type="PANTHER" id="PTHR37422">
    <property type="entry name" value="TEICHURONIC ACID BIOSYNTHESIS PROTEIN TUAE"/>
    <property type="match status" value="1"/>
</dbReference>
<keyword evidence="4 5" id="KW-0472">Membrane</keyword>
<evidence type="ECO:0000313" key="7">
    <source>
        <dbReference type="EMBL" id="CAE6493256.1"/>
    </source>
</evidence>
<dbReference type="GO" id="GO:0016020">
    <property type="term" value="C:membrane"/>
    <property type="evidence" value="ECO:0007669"/>
    <property type="project" value="UniProtKB-SubCell"/>
</dbReference>
<dbReference type="Proteomes" id="UP000199561">
    <property type="component" value="Unassembled WGS sequence"/>
</dbReference>
<accession>A0A1I4TRX5</accession>
<dbReference type="InterPro" id="IPR007016">
    <property type="entry name" value="O-antigen_ligase-rel_domated"/>
</dbReference>
<feature type="transmembrane region" description="Helical" evidence="5">
    <location>
        <begin position="154"/>
        <end position="175"/>
    </location>
</feature>
<feature type="domain" description="O-antigen ligase-related" evidence="6">
    <location>
        <begin position="189"/>
        <end position="346"/>
    </location>
</feature>
<feature type="transmembrane region" description="Helical" evidence="5">
    <location>
        <begin position="182"/>
        <end position="198"/>
    </location>
</feature>
<keyword evidence="2 5" id="KW-0812">Transmembrane</keyword>
<keyword evidence="8" id="KW-0436">Ligase</keyword>
<evidence type="ECO:0000256" key="4">
    <source>
        <dbReference type="ARBA" id="ARBA00023136"/>
    </source>
</evidence>
<feature type="transmembrane region" description="Helical" evidence="5">
    <location>
        <begin position="384"/>
        <end position="402"/>
    </location>
</feature>
<name>A0A1I4TRX5_9PROT</name>
<evidence type="ECO:0000256" key="5">
    <source>
        <dbReference type="SAM" id="Phobius"/>
    </source>
</evidence>
<evidence type="ECO:0000256" key="3">
    <source>
        <dbReference type="ARBA" id="ARBA00022989"/>
    </source>
</evidence>
<gene>
    <name evidence="7" type="ORF">NMYAN_120111</name>
    <name evidence="8" type="ORF">SAMN05421880_13420</name>
</gene>
<protein>
    <submittedName>
        <fullName evidence="7 8">Ligase</fullName>
    </submittedName>
</protein>
<evidence type="ECO:0000256" key="1">
    <source>
        <dbReference type="ARBA" id="ARBA00004141"/>
    </source>
</evidence>
<dbReference type="STRING" id="52442.SAMN05421880_13420"/>
<proteinExistence type="predicted"/>
<organism evidence="8 9">
    <name type="scientific">Nitrosomonas nitrosa</name>
    <dbReference type="NCBI Taxonomy" id="52442"/>
    <lineage>
        <taxon>Bacteria</taxon>
        <taxon>Pseudomonadati</taxon>
        <taxon>Pseudomonadota</taxon>
        <taxon>Betaproteobacteria</taxon>
        <taxon>Nitrosomonadales</taxon>
        <taxon>Nitrosomonadaceae</taxon>
        <taxon>Nitrosomonas</taxon>
    </lineage>
</organism>
<feature type="transmembrane region" description="Helical" evidence="5">
    <location>
        <begin position="334"/>
        <end position="354"/>
    </location>
</feature>
<dbReference type="EMBL" id="CAJNAP010000004">
    <property type="protein sequence ID" value="CAE6493256.1"/>
    <property type="molecule type" value="Genomic_DNA"/>
</dbReference>
<dbReference type="Pfam" id="PF04932">
    <property type="entry name" value="Wzy_C"/>
    <property type="match status" value="1"/>
</dbReference>
<dbReference type="InterPro" id="IPR051533">
    <property type="entry name" value="WaaL-like"/>
</dbReference>
<keyword evidence="3 5" id="KW-1133">Transmembrane helix</keyword>